<keyword evidence="3" id="KW-0732">Signal</keyword>
<dbReference type="Pfam" id="PF13516">
    <property type="entry name" value="LRR_6"/>
    <property type="match status" value="2"/>
</dbReference>
<dbReference type="SMART" id="SM00364">
    <property type="entry name" value="LRR_BAC"/>
    <property type="match status" value="5"/>
</dbReference>
<dbReference type="PANTHER" id="PTHR48051">
    <property type="match status" value="1"/>
</dbReference>
<evidence type="ECO:0000256" key="1">
    <source>
        <dbReference type="ARBA" id="ARBA00022614"/>
    </source>
</evidence>
<feature type="chain" id="PRO_5047185891" evidence="3">
    <location>
        <begin position="20"/>
        <end position="486"/>
    </location>
</feature>
<dbReference type="InterPro" id="IPR032675">
    <property type="entry name" value="LRR_dom_sf"/>
</dbReference>
<dbReference type="Proteomes" id="UP001596106">
    <property type="component" value="Unassembled WGS sequence"/>
</dbReference>
<feature type="signal peptide" evidence="3">
    <location>
        <begin position="1"/>
        <end position="19"/>
    </location>
</feature>
<evidence type="ECO:0000256" key="2">
    <source>
        <dbReference type="ARBA" id="ARBA00022737"/>
    </source>
</evidence>
<dbReference type="Gene3D" id="3.80.10.10">
    <property type="entry name" value="Ribonuclease Inhibitor"/>
    <property type="match status" value="3"/>
</dbReference>
<organism evidence="5 6">
    <name type="scientific">Larkinella bovis</name>
    <dbReference type="NCBI Taxonomy" id="683041"/>
    <lineage>
        <taxon>Bacteria</taxon>
        <taxon>Pseudomonadati</taxon>
        <taxon>Bacteroidota</taxon>
        <taxon>Cytophagia</taxon>
        <taxon>Cytophagales</taxon>
        <taxon>Spirosomataceae</taxon>
        <taxon>Larkinella</taxon>
    </lineage>
</organism>
<keyword evidence="2" id="KW-0677">Repeat</keyword>
<evidence type="ECO:0000313" key="6">
    <source>
        <dbReference type="Proteomes" id="UP001596106"/>
    </source>
</evidence>
<keyword evidence="1" id="KW-0433">Leucine-rich repeat</keyword>
<feature type="domain" description="Disease resistance R13L4/SHOC-2-like LRR" evidence="4">
    <location>
        <begin position="299"/>
        <end position="391"/>
    </location>
</feature>
<dbReference type="InterPro" id="IPR001611">
    <property type="entry name" value="Leu-rich_rpt"/>
</dbReference>
<comment type="caution">
    <text evidence="5">The sequence shown here is derived from an EMBL/GenBank/DDBJ whole genome shotgun (WGS) entry which is preliminary data.</text>
</comment>
<sequence length="486" mass="55666">MTRALFTSFCLLLSGIGLAQPVCLTPAEHKALSRKLDQEYIPVRSVLDPGFQNRPPGYREENEMTPGEKKFFELNAQFGTDLNQMLRKANLLQDTTCLLMVSLYARPDGSVQRVFFEFGRNFMQKNDSLAVMRLTEKLRPVLCAWFSTYHFPVTGDKPYRFSTSLPIGKLPSRRKLRKGPGILVTLEDAEKTTRPDTVKNLVFNTLELTEVPEVIYRFPNLEILDLSANALTAIPEKVFTIPTLKQLNVSFNPLGNEGLHVARNRHLKLLNLQSTKITDLPKGVSKNRRLESLWLGLNNFSDGLSTRPLRRLRRLKDLNLYRARLNTLPVGIRRLKRLEILDLYYNNLTELPEPLCRLPRLQQLAVSNNKLNTLPKNLGRLRKLQVLYTHHNLLTSLPASLSKLYYLRILDISHNGFFAVPDPILTLPYLEELELSHNRLTDLPATLTHLKTLKKLYVRGNPVSESKTVSSVLINQLEENKTEVFY</sequence>
<dbReference type="InterPro" id="IPR003591">
    <property type="entry name" value="Leu-rich_rpt_typical-subtyp"/>
</dbReference>
<evidence type="ECO:0000256" key="3">
    <source>
        <dbReference type="SAM" id="SignalP"/>
    </source>
</evidence>
<dbReference type="EMBL" id="JBHSMA010000001">
    <property type="protein sequence ID" value="MFC5408619.1"/>
    <property type="molecule type" value="Genomic_DNA"/>
</dbReference>
<dbReference type="PANTHER" id="PTHR48051:SF45">
    <property type="entry name" value="LEUCINE-RICH REPEAT PROTEIN SHOC-2-LIKE"/>
    <property type="match status" value="1"/>
</dbReference>
<name>A0ABW0I706_9BACT</name>
<dbReference type="RefSeq" id="WP_379841674.1">
    <property type="nucleotide sequence ID" value="NZ_JBHSMA010000001.1"/>
</dbReference>
<dbReference type="SMART" id="SM00369">
    <property type="entry name" value="LRR_TYP"/>
    <property type="match status" value="7"/>
</dbReference>
<dbReference type="SUPFAM" id="SSF52058">
    <property type="entry name" value="L domain-like"/>
    <property type="match status" value="1"/>
</dbReference>
<evidence type="ECO:0000313" key="5">
    <source>
        <dbReference type="EMBL" id="MFC5408619.1"/>
    </source>
</evidence>
<evidence type="ECO:0000259" key="4">
    <source>
        <dbReference type="Pfam" id="PF23598"/>
    </source>
</evidence>
<gene>
    <name evidence="5" type="ORF">ACFPMF_04830</name>
</gene>
<keyword evidence="6" id="KW-1185">Reference proteome</keyword>
<dbReference type="InterPro" id="IPR050216">
    <property type="entry name" value="LRR_domain-containing"/>
</dbReference>
<dbReference type="Pfam" id="PF13855">
    <property type="entry name" value="LRR_8"/>
    <property type="match status" value="1"/>
</dbReference>
<dbReference type="PROSITE" id="PS51450">
    <property type="entry name" value="LRR"/>
    <property type="match status" value="3"/>
</dbReference>
<reference evidence="6" key="1">
    <citation type="journal article" date="2019" name="Int. J. Syst. Evol. Microbiol.">
        <title>The Global Catalogue of Microorganisms (GCM) 10K type strain sequencing project: providing services to taxonomists for standard genome sequencing and annotation.</title>
        <authorList>
            <consortium name="The Broad Institute Genomics Platform"/>
            <consortium name="The Broad Institute Genome Sequencing Center for Infectious Disease"/>
            <person name="Wu L."/>
            <person name="Ma J."/>
        </authorList>
    </citation>
    <scope>NUCLEOTIDE SEQUENCE [LARGE SCALE GENOMIC DNA]</scope>
    <source>
        <strain evidence="6">CCUG 55250</strain>
    </source>
</reference>
<accession>A0ABW0I706</accession>
<dbReference type="InterPro" id="IPR055414">
    <property type="entry name" value="LRR_R13L4/SHOC2-like"/>
</dbReference>
<dbReference type="PRINTS" id="PR00019">
    <property type="entry name" value="LEURICHRPT"/>
</dbReference>
<dbReference type="Pfam" id="PF23598">
    <property type="entry name" value="LRR_14"/>
    <property type="match status" value="1"/>
</dbReference>
<protein>
    <submittedName>
        <fullName evidence="5">Leucine-rich repeat domain-containing protein</fullName>
    </submittedName>
</protein>
<proteinExistence type="predicted"/>